<evidence type="ECO:0000313" key="10">
    <source>
        <dbReference type="Proteomes" id="UP000184052"/>
    </source>
</evidence>
<comment type="pathway">
    <text evidence="7">Lipid metabolism; fatty acid biosynthesis.</text>
</comment>
<evidence type="ECO:0000256" key="7">
    <source>
        <dbReference type="HAMAP-Rule" id="MF_01217"/>
    </source>
</evidence>
<evidence type="ECO:0000256" key="3">
    <source>
        <dbReference type="ARBA" id="ARBA00022553"/>
    </source>
</evidence>
<dbReference type="NCBIfam" id="NF002148">
    <property type="entry name" value="PRK00982.1-2"/>
    <property type="match status" value="1"/>
</dbReference>
<dbReference type="InterPro" id="IPR009081">
    <property type="entry name" value="PP-bd_ACP"/>
</dbReference>
<dbReference type="UniPathway" id="UPA00094"/>
<dbReference type="Proteomes" id="UP000184052">
    <property type="component" value="Unassembled WGS sequence"/>
</dbReference>
<dbReference type="GO" id="GO:0000036">
    <property type="term" value="F:acyl carrier activity"/>
    <property type="evidence" value="ECO:0007669"/>
    <property type="project" value="UniProtKB-UniRule"/>
</dbReference>
<dbReference type="GO" id="GO:0016020">
    <property type="term" value="C:membrane"/>
    <property type="evidence" value="ECO:0007669"/>
    <property type="project" value="GOC"/>
</dbReference>
<dbReference type="NCBIfam" id="NF002150">
    <property type="entry name" value="PRK00982.1-4"/>
    <property type="match status" value="1"/>
</dbReference>
<evidence type="ECO:0000256" key="2">
    <source>
        <dbReference type="ARBA" id="ARBA00022516"/>
    </source>
</evidence>
<dbReference type="InterPro" id="IPR003231">
    <property type="entry name" value="ACP"/>
</dbReference>
<comment type="PTM">
    <text evidence="7">4'-phosphopantetheine is transferred from CoA to a specific serine of apo-ACP by AcpS. This modification is essential for activity because fatty acids are bound in thioester linkage to the sulfhydryl of the prosthetic group.</text>
</comment>
<dbReference type="SUPFAM" id="SSF47336">
    <property type="entry name" value="ACP-like"/>
    <property type="match status" value="1"/>
</dbReference>
<reference evidence="9 10" key="1">
    <citation type="submission" date="2016-11" db="EMBL/GenBank/DDBJ databases">
        <authorList>
            <person name="Jaros S."/>
            <person name="Januszkiewicz K."/>
            <person name="Wedrychowicz H."/>
        </authorList>
    </citation>
    <scope>NUCLEOTIDE SEQUENCE [LARGE SCALE GENOMIC DNA]</scope>
    <source>
        <strain evidence="9 10">DSM 17477</strain>
    </source>
</reference>
<keyword evidence="2 7" id="KW-0444">Lipid biosynthesis</keyword>
<dbReference type="EMBL" id="FQZL01000025">
    <property type="protein sequence ID" value="SHJ56227.1"/>
    <property type="molecule type" value="Genomic_DNA"/>
</dbReference>
<comment type="subcellular location">
    <subcellularLocation>
        <location evidence="7">Cytoplasm</location>
    </subcellularLocation>
</comment>
<evidence type="ECO:0000256" key="5">
    <source>
        <dbReference type="ARBA" id="ARBA00023098"/>
    </source>
</evidence>
<dbReference type="GO" id="GO:0009245">
    <property type="term" value="P:lipid A biosynthetic process"/>
    <property type="evidence" value="ECO:0007669"/>
    <property type="project" value="TreeGrafter"/>
</dbReference>
<keyword evidence="3 7" id="KW-0597">Phosphoprotein</keyword>
<feature type="modified residue" description="O-(pantetheine 4'-phosphoryl)serine" evidence="7">
    <location>
        <position position="34"/>
    </location>
</feature>
<evidence type="ECO:0000256" key="1">
    <source>
        <dbReference type="ARBA" id="ARBA00022450"/>
    </source>
</evidence>
<evidence type="ECO:0000256" key="6">
    <source>
        <dbReference type="ARBA" id="ARBA00023160"/>
    </source>
</evidence>
<dbReference type="Gene3D" id="1.10.1200.10">
    <property type="entry name" value="ACP-like"/>
    <property type="match status" value="1"/>
</dbReference>
<keyword evidence="7" id="KW-0963">Cytoplasm</keyword>
<keyword evidence="5 7" id="KW-0443">Lipid metabolism</keyword>
<proteinExistence type="inferred from homology"/>
<dbReference type="HAMAP" id="MF_01217">
    <property type="entry name" value="Acyl_carrier"/>
    <property type="match status" value="1"/>
</dbReference>
<dbReference type="PANTHER" id="PTHR20863:SF76">
    <property type="entry name" value="CARRIER DOMAIN-CONTAINING PROTEIN"/>
    <property type="match status" value="1"/>
</dbReference>
<name>A0A1M6KBH0_9FIRM</name>
<dbReference type="PANTHER" id="PTHR20863">
    <property type="entry name" value="ACYL CARRIER PROTEIN"/>
    <property type="match status" value="1"/>
</dbReference>
<feature type="domain" description="Carrier" evidence="8">
    <location>
        <begin position="1"/>
        <end position="74"/>
    </location>
</feature>
<dbReference type="GO" id="GO:0000035">
    <property type="term" value="F:acyl binding"/>
    <property type="evidence" value="ECO:0007669"/>
    <property type="project" value="TreeGrafter"/>
</dbReference>
<gene>
    <name evidence="7" type="primary">acpP</name>
    <name evidence="9" type="ORF">SAMN02745751_02853</name>
</gene>
<organism evidence="9 10">
    <name type="scientific">Dethiosulfatibacter aminovorans DSM 17477</name>
    <dbReference type="NCBI Taxonomy" id="1121476"/>
    <lineage>
        <taxon>Bacteria</taxon>
        <taxon>Bacillati</taxon>
        <taxon>Bacillota</taxon>
        <taxon>Tissierellia</taxon>
        <taxon>Dethiosulfatibacter</taxon>
    </lineage>
</organism>
<dbReference type="GO" id="GO:0005829">
    <property type="term" value="C:cytosol"/>
    <property type="evidence" value="ECO:0007669"/>
    <property type="project" value="TreeGrafter"/>
</dbReference>
<evidence type="ECO:0000259" key="8">
    <source>
        <dbReference type="PROSITE" id="PS50075"/>
    </source>
</evidence>
<dbReference type="PROSITE" id="PS50075">
    <property type="entry name" value="CARRIER"/>
    <property type="match status" value="1"/>
</dbReference>
<evidence type="ECO:0000313" key="9">
    <source>
        <dbReference type="EMBL" id="SHJ56227.1"/>
    </source>
</evidence>
<protein>
    <recommendedName>
        <fullName evidence="7">Acyl carrier protein</fullName>
        <shortName evidence="7">ACP</shortName>
    </recommendedName>
</protein>
<comment type="function">
    <text evidence="7">Carrier of the growing fatty acid chain in fatty acid biosynthesis.</text>
</comment>
<keyword evidence="1 7" id="KW-0596">Phosphopantetheine</keyword>
<dbReference type="RefSeq" id="WP_073050241.1">
    <property type="nucleotide sequence ID" value="NZ_FQZL01000025.1"/>
</dbReference>
<keyword evidence="4 7" id="KW-0276">Fatty acid metabolism</keyword>
<evidence type="ECO:0000256" key="4">
    <source>
        <dbReference type="ARBA" id="ARBA00022832"/>
    </source>
</evidence>
<accession>A0A1M6KBH0</accession>
<dbReference type="InterPro" id="IPR036736">
    <property type="entry name" value="ACP-like_sf"/>
</dbReference>
<dbReference type="OrthoDB" id="9804551at2"/>
<dbReference type="STRING" id="1121476.SAMN02745751_02853"/>
<comment type="similarity">
    <text evidence="7">Belongs to the acyl carrier protein (ACP) family.</text>
</comment>
<dbReference type="AlphaFoldDB" id="A0A1M6KBH0"/>
<keyword evidence="10" id="KW-1185">Reference proteome</keyword>
<keyword evidence="6 7" id="KW-0275">Fatty acid biosynthesis</keyword>
<sequence length="75" mass="8588">MTFEKVKEILVEELGLDDEVNLTDNLKDDLDADSLDLAEVVINLEEAFDIEIPEEDYPKFVTVKDIVDFIDAKKN</sequence>
<dbReference type="Pfam" id="PF00550">
    <property type="entry name" value="PP-binding"/>
    <property type="match status" value="1"/>
</dbReference>